<dbReference type="Proteomes" id="UP000001542">
    <property type="component" value="Unassembled WGS sequence"/>
</dbReference>
<dbReference type="KEGG" id="tva:4775465"/>
<evidence type="ECO:0000256" key="1">
    <source>
        <dbReference type="SAM" id="MobiDB-lite"/>
    </source>
</evidence>
<feature type="compositionally biased region" description="Low complexity" evidence="1">
    <location>
        <begin position="1"/>
        <end position="12"/>
    </location>
</feature>
<proteinExistence type="predicted"/>
<dbReference type="EMBL" id="DS113230">
    <property type="protein sequence ID" value="EAY17437.1"/>
    <property type="molecule type" value="Genomic_DNA"/>
</dbReference>
<dbReference type="RefSeq" id="XP_001329572.1">
    <property type="nucleotide sequence ID" value="XM_001329537.1"/>
</dbReference>
<keyword evidence="3" id="KW-1185">Reference proteome</keyword>
<feature type="region of interest" description="Disordered" evidence="1">
    <location>
        <begin position="1"/>
        <end position="33"/>
    </location>
</feature>
<sequence>MPKTKSSASSTKQKSESKKEHVRRSKVKAEPVPWESATTGLTLGQLPKDAEGDMIISASTMTNERLEAILVYFQKIYLQQTGERMSKDQLRFIREKLKAQEEPVSVASFVSSTIAELTGTATTTIDRVVKSQIDINGGMPKPRSDIENTLFPCKICNRPVLLSQLPFHEALCVKNQPPGAPGYTPEN</sequence>
<organism evidence="2 3">
    <name type="scientific">Trichomonas vaginalis (strain ATCC PRA-98 / G3)</name>
    <dbReference type="NCBI Taxonomy" id="412133"/>
    <lineage>
        <taxon>Eukaryota</taxon>
        <taxon>Metamonada</taxon>
        <taxon>Parabasalia</taxon>
        <taxon>Trichomonadida</taxon>
        <taxon>Trichomonadidae</taxon>
        <taxon>Trichomonas</taxon>
    </lineage>
</organism>
<accession>A2DQ10</accession>
<evidence type="ECO:0000313" key="3">
    <source>
        <dbReference type="Proteomes" id="UP000001542"/>
    </source>
</evidence>
<dbReference type="VEuPathDB" id="TrichDB:TVAG_493790"/>
<dbReference type="InParanoid" id="A2DQ10"/>
<reference evidence="2" key="1">
    <citation type="submission" date="2006-10" db="EMBL/GenBank/DDBJ databases">
        <authorList>
            <person name="Amadeo P."/>
            <person name="Zhao Q."/>
            <person name="Wortman J."/>
            <person name="Fraser-Liggett C."/>
            <person name="Carlton J."/>
        </authorList>
    </citation>
    <scope>NUCLEOTIDE SEQUENCE</scope>
    <source>
        <strain evidence="2">G3</strain>
    </source>
</reference>
<protein>
    <submittedName>
        <fullName evidence="2">Uncharacterized protein</fullName>
    </submittedName>
</protein>
<dbReference type="AlphaFoldDB" id="A2DQ10"/>
<reference evidence="2" key="2">
    <citation type="journal article" date="2007" name="Science">
        <title>Draft genome sequence of the sexually transmitted pathogen Trichomonas vaginalis.</title>
        <authorList>
            <person name="Carlton J.M."/>
            <person name="Hirt R.P."/>
            <person name="Silva J.C."/>
            <person name="Delcher A.L."/>
            <person name="Schatz M."/>
            <person name="Zhao Q."/>
            <person name="Wortman J.R."/>
            <person name="Bidwell S.L."/>
            <person name="Alsmark U.C.M."/>
            <person name="Besteiro S."/>
            <person name="Sicheritz-Ponten T."/>
            <person name="Noel C.J."/>
            <person name="Dacks J.B."/>
            <person name="Foster P.G."/>
            <person name="Simillion C."/>
            <person name="Van de Peer Y."/>
            <person name="Miranda-Saavedra D."/>
            <person name="Barton G.J."/>
            <person name="Westrop G.D."/>
            <person name="Mueller S."/>
            <person name="Dessi D."/>
            <person name="Fiori P.L."/>
            <person name="Ren Q."/>
            <person name="Paulsen I."/>
            <person name="Zhang H."/>
            <person name="Bastida-Corcuera F.D."/>
            <person name="Simoes-Barbosa A."/>
            <person name="Brown M.T."/>
            <person name="Hayes R.D."/>
            <person name="Mukherjee M."/>
            <person name="Okumura C.Y."/>
            <person name="Schneider R."/>
            <person name="Smith A.J."/>
            <person name="Vanacova S."/>
            <person name="Villalvazo M."/>
            <person name="Haas B.J."/>
            <person name="Pertea M."/>
            <person name="Feldblyum T.V."/>
            <person name="Utterback T.R."/>
            <person name="Shu C.L."/>
            <person name="Osoegawa K."/>
            <person name="de Jong P.J."/>
            <person name="Hrdy I."/>
            <person name="Horvathova L."/>
            <person name="Zubacova Z."/>
            <person name="Dolezal P."/>
            <person name="Malik S.B."/>
            <person name="Logsdon J.M. Jr."/>
            <person name="Henze K."/>
            <person name="Gupta A."/>
            <person name="Wang C.C."/>
            <person name="Dunne R.L."/>
            <person name="Upcroft J.A."/>
            <person name="Upcroft P."/>
            <person name="White O."/>
            <person name="Salzberg S.L."/>
            <person name="Tang P."/>
            <person name="Chiu C.-H."/>
            <person name="Lee Y.-S."/>
            <person name="Embley T.M."/>
            <person name="Coombs G.H."/>
            <person name="Mottram J.C."/>
            <person name="Tachezy J."/>
            <person name="Fraser-Liggett C.M."/>
            <person name="Johnson P.J."/>
        </authorList>
    </citation>
    <scope>NUCLEOTIDE SEQUENCE [LARGE SCALE GENOMIC DNA]</scope>
    <source>
        <strain evidence="2">G3</strain>
    </source>
</reference>
<dbReference type="VEuPathDB" id="TrichDB:TVAGG3_0384540"/>
<gene>
    <name evidence="2" type="ORF">TVAG_493790</name>
</gene>
<name>A2DQ10_TRIV3</name>
<evidence type="ECO:0000313" key="2">
    <source>
        <dbReference type="EMBL" id="EAY17437.1"/>
    </source>
</evidence>